<dbReference type="OrthoDB" id="5523536at2"/>
<reference evidence="2" key="1">
    <citation type="submission" date="2017-11" db="EMBL/GenBank/DDBJ databases">
        <authorList>
            <person name="Watanabe M."/>
            <person name="Kojima H."/>
        </authorList>
    </citation>
    <scope>NUCLEOTIDE SEQUENCE [LARGE SCALE GENOMIC DNA]</scope>
    <source>
        <strain evidence="2">Tokyo 01</strain>
    </source>
</reference>
<dbReference type="Proteomes" id="UP000288096">
    <property type="component" value="Unassembled WGS sequence"/>
</dbReference>
<name>A0A401G465_9BACT</name>
<comment type="caution">
    <text evidence="1">The sequence shown here is derived from an EMBL/GenBank/DDBJ whole genome shotgun (WGS) entry which is preliminary data.</text>
</comment>
<proteinExistence type="predicted"/>
<dbReference type="EMBL" id="BEXT01000001">
    <property type="protein sequence ID" value="GBC64027.1"/>
    <property type="molecule type" value="Genomic_DNA"/>
</dbReference>
<evidence type="ECO:0000313" key="2">
    <source>
        <dbReference type="Proteomes" id="UP000288096"/>
    </source>
</evidence>
<gene>
    <name evidence="1" type="ORF">DENIS_5027</name>
</gene>
<evidence type="ECO:0000313" key="1">
    <source>
        <dbReference type="EMBL" id="GBC64027.1"/>
    </source>
</evidence>
<evidence type="ECO:0008006" key="3">
    <source>
        <dbReference type="Google" id="ProtNLM"/>
    </source>
</evidence>
<sequence>MTEERKIRPGCFGNLEKVFPMGEDGLRHSPEECMQCPDRTECLRAGMSGEGGLRVRDEKVDWAYESGSMGFFERWSRKKALHRKKTAEKEKRGDDENR</sequence>
<accession>A0A401G465</accession>
<dbReference type="RefSeq" id="WP_124331034.1">
    <property type="nucleotide sequence ID" value="NZ_BEXT01000001.1"/>
</dbReference>
<dbReference type="AlphaFoldDB" id="A0A401G465"/>
<organism evidence="1 2">
    <name type="scientific">Desulfonema ishimotonii</name>
    <dbReference type="NCBI Taxonomy" id="45657"/>
    <lineage>
        <taxon>Bacteria</taxon>
        <taxon>Pseudomonadati</taxon>
        <taxon>Thermodesulfobacteriota</taxon>
        <taxon>Desulfobacteria</taxon>
        <taxon>Desulfobacterales</taxon>
        <taxon>Desulfococcaceae</taxon>
        <taxon>Desulfonema</taxon>
    </lineage>
</organism>
<protein>
    <recommendedName>
        <fullName evidence="3">4Fe-4S Wbl-type domain-containing protein</fullName>
    </recommendedName>
</protein>
<keyword evidence="2" id="KW-1185">Reference proteome</keyword>
<reference evidence="2" key="2">
    <citation type="submission" date="2019-01" db="EMBL/GenBank/DDBJ databases">
        <title>Genome sequence of Desulfonema ishimotonii strain Tokyo 01.</title>
        <authorList>
            <person name="Fukui M."/>
        </authorList>
    </citation>
    <scope>NUCLEOTIDE SEQUENCE [LARGE SCALE GENOMIC DNA]</scope>
    <source>
        <strain evidence="2">Tokyo 01</strain>
    </source>
</reference>